<keyword evidence="2" id="KW-1185">Reference proteome</keyword>
<evidence type="ECO:0000313" key="2">
    <source>
        <dbReference type="Proteomes" id="UP000244005"/>
    </source>
</evidence>
<reference evidence="2" key="1">
    <citation type="journal article" date="2017" name="Cell">
        <title>Insights into land plant evolution garnered from the Marchantia polymorpha genome.</title>
        <authorList>
            <person name="Bowman J.L."/>
            <person name="Kohchi T."/>
            <person name="Yamato K.T."/>
            <person name="Jenkins J."/>
            <person name="Shu S."/>
            <person name="Ishizaki K."/>
            <person name="Yamaoka S."/>
            <person name="Nishihama R."/>
            <person name="Nakamura Y."/>
            <person name="Berger F."/>
            <person name="Adam C."/>
            <person name="Aki S.S."/>
            <person name="Althoff F."/>
            <person name="Araki T."/>
            <person name="Arteaga-Vazquez M.A."/>
            <person name="Balasubrmanian S."/>
            <person name="Barry K."/>
            <person name="Bauer D."/>
            <person name="Boehm C.R."/>
            <person name="Briginshaw L."/>
            <person name="Caballero-Perez J."/>
            <person name="Catarino B."/>
            <person name="Chen F."/>
            <person name="Chiyoda S."/>
            <person name="Chovatia M."/>
            <person name="Davies K.M."/>
            <person name="Delmans M."/>
            <person name="Demura T."/>
            <person name="Dierschke T."/>
            <person name="Dolan L."/>
            <person name="Dorantes-Acosta A.E."/>
            <person name="Eklund D.M."/>
            <person name="Florent S.N."/>
            <person name="Flores-Sandoval E."/>
            <person name="Fujiyama A."/>
            <person name="Fukuzawa H."/>
            <person name="Galik B."/>
            <person name="Grimanelli D."/>
            <person name="Grimwood J."/>
            <person name="Grossniklaus U."/>
            <person name="Hamada T."/>
            <person name="Haseloff J."/>
            <person name="Hetherington A.J."/>
            <person name="Higo A."/>
            <person name="Hirakawa Y."/>
            <person name="Hundley H.N."/>
            <person name="Ikeda Y."/>
            <person name="Inoue K."/>
            <person name="Inoue S.I."/>
            <person name="Ishida S."/>
            <person name="Jia Q."/>
            <person name="Kakita M."/>
            <person name="Kanazawa T."/>
            <person name="Kawai Y."/>
            <person name="Kawashima T."/>
            <person name="Kennedy M."/>
            <person name="Kinose K."/>
            <person name="Kinoshita T."/>
            <person name="Kohara Y."/>
            <person name="Koide E."/>
            <person name="Komatsu K."/>
            <person name="Kopischke S."/>
            <person name="Kubo M."/>
            <person name="Kyozuka J."/>
            <person name="Lagercrantz U."/>
            <person name="Lin S.S."/>
            <person name="Lindquist E."/>
            <person name="Lipzen A.M."/>
            <person name="Lu C.W."/>
            <person name="De Luna E."/>
            <person name="Martienssen R.A."/>
            <person name="Minamino N."/>
            <person name="Mizutani M."/>
            <person name="Mizutani M."/>
            <person name="Mochizuki N."/>
            <person name="Monte I."/>
            <person name="Mosher R."/>
            <person name="Nagasaki H."/>
            <person name="Nakagami H."/>
            <person name="Naramoto S."/>
            <person name="Nishitani K."/>
            <person name="Ohtani M."/>
            <person name="Okamoto T."/>
            <person name="Okumura M."/>
            <person name="Phillips J."/>
            <person name="Pollak B."/>
            <person name="Reinders A."/>
            <person name="Rovekamp M."/>
            <person name="Sano R."/>
            <person name="Sawa S."/>
            <person name="Schmid M.W."/>
            <person name="Shirakawa M."/>
            <person name="Solano R."/>
            <person name="Spunde A."/>
            <person name="Suetsugu N."/>
            <person name="Sugano S."/>
            <person name="Sugiyama A."/>
            <person name="Sun R."/>
            <person name="Suzuki Y."/>
            <person name="Takenaka M."/>
            <person name="Takezawa D."/>
            <person name="Tomogane H."/>
            <person name="Tsuzuki M."/>
            <person name="Ueda T."/>
            <person name="Umeda M."/>
            <person name="Ward J.M."/>
            <person name="Watanabe Y."/>
            <person name="Yazaki K."/>
            <person name="Yokoyama R."/>
            <person name="Yoshitake Y."/>
            <person name="Yotsui I."/>
            <person name="Zachgo S."/>
            <person name="Schmutz J."/>
        </authorList>
    </citation>
    <scope>NUCLEOTIDE SEQUENCE [LARGE SCALE GENOMIC DNA]</scope>
    <source>
        <strain evidence="2">Tak-1</strain>
    </source>
</reference>
<gene>
    <name evidence="1" type="ORF">MARPO_0014s0116</name>
</gene>
<proteinExistence type="predicted"/>
<dbReference type="Gramene" id="Mp1g11090.1">
    <property type="protein sequence ID" value="Mp1g11090.1.cds1"/>
    <property type="gene ID" value="Mp1g11090"/>
</dbReference>
<dbReference type="AlphaFoldDB" id="A0A2R6XHM8"/>
<sequence length="77" mass="8526">MAIRKSLLCSGPFFYRTNGRKKAALRPPPPDTFVTVVGVGRTRTSSLDIVGHSHWPNRSTRTFNVVASSRRLGARSK</sequence>
<name>A0A2R6XHM8_MARPO</name>
<dbReference type="EMBL" id="KZ772686">
    <property type="protein sequence ID" value="PTQ45589.1"/>
    <property type="molecule type" value="Genomic_DNA"/>
</dbReference>
<evidence type="ECO:0000313" key="1">
    <source>
        <dbReference type="EMBL" id="PTQ45589.1"/>
    </source>
</evidence>
<accession>A0A2R6XHM8</accession>
<protein>
    <submittedName>
        <fullName evidence="1">Uncharacterized protein</fullName>
    </submittedName>
</protein>
<organism evidence="1 2">
    <name type="scientific">Marchantia polymorpha</name>
    <name type="common">Common liverwort</name>
    <name type="synonym">Marchantia aquatica</name>
    <dbReference type="NCBI Taxonomy" id="3197"/>
    <lineage>
        <taxon>Eukaryota</taxon>
        <taxon>Viridiplantae</taxon>
        <taxon>Streptophyta</taxon>
        <taxon>Embryophyta</taxon>
        <taxon>Marchantiophyta</taxon>
        <taxon>Marchantiopsida</taxon>
        <taxon>Marchantiidae</taxon>
        <taxon>Marchantiales</taxon>
        <taxon>Marchantiaceae</taxon>
        <taxon>Marchantia</taxon>
    </lineage>
</organism>
<dbReference type="Proteomes" id="UP000244005">
    <property type="component" value="Unassembled WGS sequence"/>
</dbReference>